<keyword evidence="2 4" id="KW-0964">Secreted</keyword>
<dbReference type="Gene3D" id="1.20.1330.10">
    <property type="entry name" value="f41 fragment of flagellin, N-terminal domain"/>
    <property type="match status" value="2"/>
</dbReference>
<keyword evidence="7" id="KW-0966">Cell projection</keyword>
<name>A0A1E8PVA6_9BURK</name>
<dbReference type="InterPro" id="IPR001492">
    <property type="entry name" value="Flagellin"/>
</dbReference>
<protein>
    <recommendedName>
        <fullName evidence="4">Flagellin</fullName>
    </recommendedName>
</protein>
<evidence type="ECO:0000259" key="5">
    <source>
        <dbReference type="Pfam" id="PF00669"/>
    </source>
</evidence>
<comment type="function">
    <text evidence="4">Flagellin is the subunit protein which polymerizes to form the filaments of bacterial flagella.</text>
</comment>
<reference evidence="7 8" key="1">
    <citation type="submission" date="2016-10" db="EMBL/GenBank/DDBJ databases">
        <title>Updated version of Genome Assembly of Janthinobacterium lividum ERGS5:01.</title>
        <authorList>
            <person name="Kumar R."/>
            <person name="Acharya V."/>
            <person name="Singh D."/>
        </authorList>
    </citation>
    <scope>NUCLEOTIDE SEQUENCE [LARGE SCALE GENOMIC DNA]</scope>
    <source>
        <strain evidence="7 8">ERGS5:01</strain>
    </source>
</reference>
<dbReference type="Gene3D" id="6.10.10.10">
    <property type="entry name" value="Flagellar export chaperone, C-terminal domain"/>
    <property type="match status" value="1"/>
</dbReference>
<evidence type="ECO:0000313" key="8">
    <source>
        <dbReference type="Proteomes" id="UP000092634"/>
    </source>
</evidence>
<dbReference type="GO" id="GO:0005198">
    <property type="term" value="F:structural molecule activity"/>
    <property type="evidence" value="ECO:0007669"/>
    <property type="project" value="UniProtKB-UniRule"/>
</dbReference>
<dbReference type="PANTHER" id="PTHR42792">
    <property type="entry name" value="FLAGELLIN"/>
    <property type="match status" value="1"/>
</dbReference>
<evidence type="ECO:0000256" key="3">
    <source>
        <dbReference type="ARBA" id="ARBA00023143"/>
    </source>
</evidence>
<comment type="caution">
    <text evidence="7">The sequence shown here is derived from an EMBL/GenBank/DDBJ whole genome shotgun (WGS) entry which is preliminary data.</text>
</comment>
<keyword evidence="7" id="KW-0282">Flagellum</keyword>
<proteinExistence type="inferred from homology"/>
<feature type="domain" description="Flagellin C-terminal" evidence="6">
    <location>
        <begin position="395"/>
        <end position="480"/>
    </location>
</feature>
<dbReference type="InterPro" id="IPR001029">
    <property type="entry name" value="Flagellin_N"/>
</dbReference>
<dbReference type="Pfam" id="PF00669">
    <property type="entry name" value="Flagellin_N"/>
    <property type="match status" value="1"/>
</dbReference>
<evidence type="ECO:0000256" key="4">
    <source>
        <dbReference type="RuleBase" id="RU362073"/>
    </source>
</evidence>
<dbReference type="Pfam" id="PF07196">
    <property type="entry name" value="Flagellin_IN"/>
    <property type="match status" value="1"/>
</dbReference>
<dbReference type="InterPro" id="IPR010810">
    <property type="entry name" value="Flagellin_hook_IN_motif"/>
</dbReference>
<dbReference type="PRINTS" id="PR00207">
    <property type="entry name" value="FLAGELLIN"/>
</dbReference>
<comment type="subcellular location">
    <subcellularLocation>
        <location evidence="4">Secreted</location>
    </subcellularLocation>
    <subcellularLocation>
        <location evidence="4">Bacterial flagellum</location>
    </subcellularLocation>
</comment>
<dbReference type="AlphaFoldDB" id="A0A1E8PVA6"/>
<dbReference type="GO" id="GO:0005576">
    <property type="term" value="C:extracellular region"/>
    <property type="evidence" value="ECO:0007669"/>
    <property type="project" value="UniProtKB-SubCell"/>
</dbReference>
<accession>A0A1E8PVA6</accession>
<dbReference type="Gene3D" id="3.30.70.2120">
    <property type="match status" value="1"/>
</dbReference>
<organism evidence="7 8">
    <name type="scientific">Janthinobacterium lividum</name>
    <dbReference type="NCBI Taxonomy" id="29581"/>
    <lineage>
        <taxon>Bacteria</taxon>
        <taxon>Pseudomonadati</taxon>
        <taxon>Pseudomonadota</taxon>
        <taxon>Betaproteobacteria</taxon>
        <taxon>Burkholderiales</taxon>
        <taxon>Oxalobacteraceae</taxon>
        <taxon>Janthinobacterium</taxon>
    </lineage>
</organism>
<dbReference type="SUPFAM" id="SSF64518">
    <property type="entry name" value="Phase 1 flagellin"/>
    <property type="match status" value="1"/>
</dbReference>
<evidence type="ECO:0000313" key="7">
    <source>
        <dbReference type="EMBL" id="OFJ49770.1"/>
    </source>
</evidence>
<dbReference type="Proteomes" id="UP000092634">
    <property type="component" value="Unassembled WGS sequence"/>
</dbReference>
<dbReference type="InterPro" id="IPR046358">
    <property type="entry name" value="Flagellin_C"/>
</dbReference>
<comment type="similarity">
    <text evidence="1 4">Belongs to the bacterial flagellin family.</text>
</comment>
<keyword evidence="3 4" id="KW-0975">Bacterial flagellum</keyword>
<dbReference type="Pfam" id="PF00700">
    <property type="entry name" value="Flagellin_C"/>
    <property type="match status" value="1"/>
</dbReference>
<dbReference type="GO" id="GO:0009288">
    <property type="term" value="C:bacterial-type flagellum"/>
    <property type="evidence" value="ECO:0007669"/>
    <property type="project" value="UniProtKB-SubCell"/>
</dbReference>
<keyword evidence="7" id="KW-0969">Cilium</keyword>
<dbReference type="PANTHER" id="PTHR42792:SF2">
    <property type="entry name" value="FLAGELLIN"/>
    <property type="match status" value="1"/>
</dbReference>
<gene>
    <name evidence="7" type="ORF">BA896_013780</name>
</gene>
<sequence>MASVINTNTSSLNAQRNLSTSQSALSTSLQRLSSGLRINSAKDDAAGLAISERFTSQIRGLDQAKRNANDGVSLLQTAEGSLASTGNILQRVRELSVQSSNATNSAGDRKAIQAEVGQLLSEADRISQTSEFNGLKLLDGSFGTASFQVGANAGQTIQATTANFRTSNYGNNEATSAAPTTITGGTAYSGGTFDIQGLQSATITAKTTDTAQSLAATINGSTDKTGVTATAKTEESAKFVAGKVYSLAVNSDNATAANVTFTVGAALNASGLASAVSAFNDVSSTTGVTAKLNDANDGLVLTNASGNNITLKNNSTDAGSLVTAASIDSAGAVGTTASIGTGETAKTMGYISMNSDKGFSLGNVTAGNGVVAASASLKSVASIDVSTVKGANDALKILDSALSSVNSQRASFGALQSRFETAVSNLESTSENLSASRSRIQDTDFAAETAKLTRGQILQQAGTAMLAQANSLPNGVLSLLRG</sequence>
<evidence type="ECO:0000259" key="6">
    <source>
        <dbReference type="Pfam" id="PF00700"/>
    </source>
</evidence>
<evidence type="ECO:0000256" key="2">
    <source>
        <dbReference type="ARBA" id="ARBA00022525"/>
    </source>
</evidence>
<evidence type="ECO:0000256" key="1">
    <source>
        <dbReference type="ARBA" id="ARBA00005709"/>
    </source>
</evidence>
<feature type="domain" description="Flagellin N-terminal" evidence="5">
    <location>
        <begin position="5"/>
        <end position="141"/>
    </location>
</feature>
<dbReference type="InterPro" id="IPR042187">
    <property type="entry name" value="Flagellin_C_sub2"/>
</dbReference>
<dbReference type="EMBL" id="MAQB02000001">
    <property type="protein sequence ID" value="OFJ49770.1"/>
    <property type="molecule type" value="Genomic_DNA"/>
</dbReference>